<comment type="caution">
    <text evidence="4">The sequence shown here is derived from an EMBL/GenBank/DDBJ whole genome shotgun (WGS) entry which is preliminary data.</text>
</comment>
<feature type="domain" description="HTH tetR-type" evidence="3">
    <location>
        <begin position="42"/>
        <end position="102"/>
    </location>
</feature>
<protein>
    <submittedName>
        <fullName evidence="4">TetR family transcriptional regulator</fullName>
    </submittedName>
</protein>
<evidence type="ECO:0000256" key="2">
    <source>
        <dbReference type="PROSITE-ProRule" id="PRU00335"/>
    </source>
</evidence>
<keyword evidence="5" id="KW-1185">Reference proteome</keyword>
<dbReference type="InterPro" id="IPR050109">
    <property type="entry name" value="HTH-type_TetR-like_transc_reg"/>
</dbReference>
<evidence type="ECO:0000256" key="1">
    <source>
        <dbReference type="ARBA" id="ARBA00023125"/>
    </source>
</evidence>
<dbReference type="PANTHER" id="PTHR30055:SF200">
    <property type="entry name" value="HTH-TYPE TRANSCRIPTIONAL REPRESSOR BDCR"/>
    <property type="match status" value="1"/>
</dbReference>
<evidence type="ECO:0000313" key="5">
    <source>
        <dbReference type="Proteomes" id="UP000321793"/>
    </source>
</evidence>
<dbReference type="Pfam" id="PF17932">
    <property type="entry name" value="TetR_C_24"/>
    <property type="match status" value="1"/>
</dbReference>
<dbReference type="InterPro" id="IPR041490">
    <property type="entry name" value="KstR2_TetR_C"/>
</dbReference>
<feature type="DNA-binding region" description="H-T-H motif" evidence="2">
    <location>
        <begin position="65"/>
        <end position="84"/>
    </location>
</feature>
<organism evidence="4 5">
    <name type="scientific">Knoellia locipacati</name>
    <dbReference type="NCBI Taxonomy" id="882824"/>
    <lineage>
        <taxon>Bacteria</taxon>
        <taxon>Bacillati</taxon>
        <taxon>Actinomycetota</taxon>
        <taxon>Actinomycetes</taxon>
        <taxon>Micrococcales</taxon>
        <taxon>Intrasporangiaceae</taxon>
        <taxon>Knoellia</taxon>
    </lineage>
</organism>
<dbReference type="Proteomes" id="UP000321793">
    <property type="component" value="Unassembled WGS sequence"/>
</dbReference>
<dbReference type="InterPro" id="IPR023772">
    <property type="entry name" value="DNA-bd_HTH_TetR-type_CS"/>
</dbReference>
<dbReference type="InterPro" id="IPR036271">
    <property type="entry name" value="Tet_transcr_reg_TetR-rel_C_sf"/>
</dbReference>
<proteinExistence type="predicted"/>
<accession>A0A512T549</accession>
<dbReference type="PRINTS" id="PR00455">
    <property type="entry name" value="HTHTETR"/>
</dbReference>
<dbReference type="GO" id="GO:0000976">
    <property type="term" value="F:transcription cis-regulatory region binding"/>
    <property type="evidence" value="ECO:0007669"/>
    <property type="project" value="TreeGrafter"/>
</dbReference>
<dbReference type="Gene3D" id="1.10.357.10">
    <property type="entry name" value="Tetracycline Repressor, domain 2"/>
    <property type="match status" value="1"/>
</dbReference>
<dbReference type="SUPFAM" id="SSF46689">
    <property type="entry name" value="Homeodomain-like"/>
    <property type="match status" value="1"/>
</dbReference>
<dbReference type="PANTHER" id="PTHR30055">
    <property type="entry name" value="HTH-TYPE TRANSCRIPTIONAL REGULATOR RUTR"/>
    <property type="match status" value="1"/>
</dbReference>
<dbReference type="Pfam" id="PF00440">
    <property type="entry name" value="TetR_N"/>
    <property type="match status" value="1"/>
</dbReference>
<evidence type="ECO:0000259" key="3">
    <source>
        <dbReference type="PROSITE" id="PS50977"/>
    </source>
</evidence>
<gene>
    <name evidence="4" type="ORF">KLO01_33500</name>
</gene>
<dbReference type="PROSITE" id="PS01081">
    <property type="entry name" value="HTH_TETR_1"/>
    <property type="match status" value="1"/>
</dbReference>
<dbReference type="InterPro" id="IPR009057">
    <property type="entry name" value="Homeodomain-like_sf"/>
</dbReference>
<dbReference type="EMBL" id="BKBA01000015">
    <property type="protein sequence ID" value="GEQ15303.1"/>
    <property type="molecule type" value="Genomic_DNA"/>
</dbReference>
<reference evidence="4 5" key="1">
    <citation type="submission" date="2019-07" db="EMBL/GenBank/DDBJ databases">
        <title>Whole genome shotgun sequence of Knoellia locipacati NBRC 109775.</title>
        <authorList>
            <person name="Hosoyama A."/>
            <person name="Uohara A."/>
            <person name="Ohji S."/>
            <person name="Ichikawa N."/>
        </authorList>
    </citation>
    <scope>NUCLEOTIDE SEQUENCE [LARGE SCALE GENOMIC DNA]</scope>
    <source>
        <strain evidence="4 5">NBRC 109775</strain>
    </source>
</reference>
<dbReference type="SUPFAM" id="SSF48498">
    <property type="entry name" value="Tetracyclin repressor-like, C-terminal domain"/>
    <property type="match status" value="1"/>
</dbReference>
<dbReference type="PROSITE" id="PS50977">
    <property type="entry name" value="HTH_TETR_2"/>
    <property type="match status" value="1"/>
</dbReference>
<dbReference type="AlphaFoldDB" id="A0A512T549"/>
<sequence>MTKRLLSLTRVRHAVNMSATTGAPRSEQSILATLEDSGDTAGATAVRLMMAAADAFADKGFHATTTRDIASRAGLSPAGVYVHFSSKEDLLFQLSRRGHQTARDQLVEAAGAAASPPEALRSIIAGFSTWHAEHHQLGRIVQYEFRHLTPEHRDEVLSLRREIDKVVRGVLADGVESGDFEVDDIPSTALALLSMAVDVARWYSPEIRRTPDDIGRTNGHLAMRLVARR</sequence>
<dbReference type="GO" id="GO:0003700">
    <property type="term" value="F:DNA-binding transcription factor activity"/>
    <property type="evidence" value="ECO:0007669"/>
    <property type="project" value="TreeGrafter"/>
</dbReference>
<evidence type="ECO:0000313" key="4">
    <source>
        <dbReference type="EMBL" id="GEQ15303.1"/>
    </source>
</evidence>
<name>A0A512T549_9MICO</name>
<dbReference type="InterPro" id="IPR001647">
    <property type="entry name" value="HTH_TetR"/>
</dbReference>
<keyword evidence="1 2" id="KW-0238">DNA-binding</keyword>